<dbReference type="AlphaFoldDB" id="W9QLD2"/>
<accession>W9QLD2</accession>
<protein>
    <submittedName>
        <fullName evidence="1">Hypersensitive-induced response protein 1</fullName>
    </submittedName>
</protein>
<dbReference type="STRING" id="981085.W9QLD2"/>
<proteinExistence type="predicted"/>
<dbReference type="eggNOG" id="KOG2620">
    <property type="taxonomic scope" value="Eukaryota"/>
</dbReference>
<organism evidence="1 2">
    <name type="scientific">Morus notabilis</name>
    <dbReference type="NCBI Taxonomy" id="981085"/>
    <lineage>
        <taxon>Eukaryota</taxon>
        <taxon>Viridiplantae</taxon>
        <taxon>Streptophyta</taxon>
        <taxon>Embryophyta</taxon>
        <taxon>Tracheophyta</taxon>
        <taxon>Spermatophyta</taxon>
        <taxon>Magnoliopsida</taxon>
        <taxon>eudicotyledons</taxon>
        <taxon>Gunneridae</taxon>
        <taxon>Pentapetalae</taxon>
        <taxon>rosids</taxon>
        <taxon>fabids</taxon>
        <taxon>Rosales</taxon>
        <taxon>Moraceae</taxon>
        <taxon>Moreae</taxon>
        <taxon>Morus</taxon>
    </lineage>
</organism>
<keyword evidence="2" id="KW-1185">Reference proteome</keyword>
<sequence>MSAYGYEIVQKHTFDIEPDVHVKLSINEINAEDEARSKYLSGVGIAQQCQAIVGLKESLLGFSVNMPGTTAKDAFDMVLLTQYFDTMKEIGGSSKSSAVFILHGPGAVHDIATQI</sequence>
<dbReference type="EMBL" id="KE343460">
    <property type="protein sequence ID" value="EXB30113.1"/>
    <property type="molecule type" value="Genomic_DNA"/>
</dbReference>
<evidence type="ECO:0000313" key="1">
    <source>
        <dbReference type="EMBL" id="EXB30113.1"/>
    </source>
</evidence>
<name>W9QLD2_9ROSA</name>
<dbReference type="PANTHER" id="PTHR43327">
    <property type="entry name" value="STOMATIN-LIKE PROTEIN 2, MITOCHONDRIAL"/>
    <property type="match status" value="1"/>
</dbReference>
<dbReference type="InterPro" id="IPR050710">
    <property type="entry name" value="Band7/mec-2_domain"/>
</dbReference>
<gene>
    <name evidence="1" type="ORF">L484_001517</name>
</gene>
<reference evidence="2" key="1">
    <citation type="submission" date="2013-01" db="EMBL/GenBank/DDBJ databases">
        <title>Draft Genome Sequence of a Mulberry Tree, Morus notabilis C.K. Schneid.</title>
        <authorList>
            <person name="He N."/>
            <person name="Zhao S."/>
        </authorList>
    </citation>
    <scope>NUCLEOTIDE SEQUENCE</scope>
</reference>
<dbReference type="PANTHER" id="PTHR43327:SF36">
    <property type="entry name" value="HYPERSENSITIVE-INDUCED RESPONSE PROTEIN 1"/>
    <property type="match status" value="1"/>
</dbReference>
<evidence type="ECO:0000313" key="2">
    <source>
        <dbReference type="Proteomes" id="UP000030645"/>
    </source>
</evidence>
<dbReference type="Proteomes" id="UP000030645">
    <property type="component" value="Unassembled WGS sequence"/>
</dbReference>